<keyword evidence="2" id="KW-0012">Acyltransferase</keyword>
<dbReference type="InterPro" id="IPR050832">
    <property type="entry name" value="Bact_Acetyltransf"/>
</dbReference>
<evidence type="ECO:0000313" key="5">
    <source>
        <dbReference type="Proteomes" id="UP000552709"/>
    </source>
</evidence>
<gene>
    <name evidence="4" type="ORF">HNQ08_002499</name>
</gene>
<keyword evidence="1 4" id="KW-0808">Transferase</keyword>
<evidence type="ECO:0000256" key="2">
    <source>
        <dbReference type="ARBA" id="ARBA00023315"/>
    </source>
</evidence>
<dbReference type="PROSITE" id="PS51186">
    <property type="entry name" value="GNAT"/>
    <property type="match status" value="2"/>
</dbReference>
<dbReference type="SUPFAM" id="SSF55729">
    <property type="entry name" value="Acyl-CoA N-acyltransferases (Nat)"/>
    <property type="match status" value="2"/>
</dbReference>
<dbReference type="InterPro" id="IPR000182">
    <property type="entry name" value="GNAT_dom"/>
</dbReference>
<dbReference type="CDD" id="cd04301">
    <property type="entry name" value="NAT_SF"/>
    <property type="match status" value="2"/>
</dbReference>
<feature type="domain" description="N-acetyltransferase" evidence="3">
    <location>
        <begin position="3"/>
        <end position="155"/>
    </location>
</feature>
<proteinExistence type="predicted"/>
<name>A0A7W8JX76_9DEIO</name>
<sequence>MNFNTRAFTTGDLVAIHALHDSSGTEPSVDRAATQLEDAAGQEVLHRVIAEEGGALLGYGYLARSAWHPEGWFQGEVFVDLSSRGRGVGSELVRWMVTRAEEGGATSLTTWVNGAFPEHEQFAVHHGFEEVQRFVTMTMNVGDADQALLEQLVARAQQRGISLFTFEETPETAEMRYKLYELNRRLAPLLPGNGEEFPSFEEYEREIIDAEWFSPKAQLIAAHGDRWIGLVGLGSYEEGRRLQHEFTAVDPAYQGRGVALALKAWSLQKARAWGAQEVRTGNDASNTPIITLNRRLGYQLQPGVVKLRRTLVQRL</sequence>
<accession>A0A7W8JX76</accession>
<organism evidence="4 5">
    <name type="scientific">Deinococcus humi</name>
    <dbReference type="NCBI Taxonomy" id="662880"/>
    <lineage>
        <taxon>Bacteria</taxon>
        <taxon>Thermotogati</taxon>
        <taxon>Deinococcota</taxon>
        <taxon>Deinococci</taxon>
        <taxon>Deinococcales</taxon>
        <taxon>Deinococcaceae</taxon>
        <taxon>Deinococcus</taxon>
    </lineage>
</organism>
<reference evidence="4 5" key="1">
    <citation type="submission" date="2020-08" db="EMBL/GenBank/DDBJ databases">
        <title>Genomic Encyclopedia of Type Strains, Phase IV (KMG-IV): sequencing the most valuable type-strain genomes for metagenomic binning, comparative biology and taxonomic classification.</title>
        <authorList>
            <person name="Goeker M."/>
        </authorList>
    </citation>
    <scope>NUCLEOTIDE SEQUENCE [LARGE SCALE GENOMIC DNA]</scope>
    <source>
        <strain evidence="4 5">DSM 27939</strain>
    </source>
</reference>
<evidence type="ECO:0000259" key="3">
    <source>
        <dbReference type="PROSITE" id="PS51186"/>
    </source>
</evidence>
<comment type="caution">
    <text evidence="4">The sequence shown here is derived from an EMBL/GenBank/DDBJ whole genome shotgun (WGS) entry which is preliminary data.</text>
</comment>
<dbReference type="RefSeq" id="WP_184132208.1">
    <property type="nucleotide sequence ID" value="NZ_JACHFL010000005.1"/>
</dbReference>
<feature type="domain" description="N-acetyltransferase" evidence="3">
    <location>
        <begin position="175"/>
        <end position="315"/>
    </location>
</feature>
<dbReference type="GO" id="GO:0016747">
    <property type="term" value="F:acyltransferase activity, transferring groups other than amino-acyl groups"/>
    <property type="evidence" value="ECO:0007669"/>
    <property type="project" value="InterPro"/>
</dbReference>
<dbReference type="Pfam" id="PF00583">
    <property type="entry name" value="Acetyltransf_1"/>
    <property type="match status" value="2"/>
</dbReference>
<dbReference type="PANTHER" id="PTHR43877">
    <property type="entry name" value="AMINOALKYLPHOSPHONATE N-ACETYLTRANSFERASE-RELATED-RELATED"/>
    <property type="match status" value="1"/>
</dbReference>
<dbReference type="EMBL" id="JACHFL010000005">
    <property type="protein sequence ID" value="MBB5363401.1"/>
    <property type="molecule type" value="Genomic_DNA"/>
</dbReference>
<dbReference type="Gene3D" id="3.40.630.30">
    <property type="match status" value="1"/>
</dbReference>
<dbReference type="InterPro" id="IPR016181">
    <property type="entry name" value="Acyl_CoA_acyltransferase"/>
</dbReference>
<dbReference type="Proteomes" id="UP000552709">
    <property type="component" value="Unassembled WGS sequence"/>
</dbReference>
<keyword evidence="5" id="KW-1185">Reference proteome</keyword>
<protein>
    <submittedName>
        <fullName evidence="4">GNAT superfamily N-acetyltransferase</fullName>
    </submittedName>
</protein>
<evidence type="ECO:0000256" key="1">
    <source>
        <dbReference type="ARBA" id="ARBA00022679"/>
    </source>
</evidence>
<dbReference type="PANTHER" id="PTHR43877:SF1">
    <property type="entry name" value="ACETYLTRANSFERASE"/>
    <property type="match status" value="1"/>
</dbReference>
<evidence type="ECO:0000313" key="4">
    <source>
        <dbReference type="EMBL" id="MBB5363401.1"/>
    </source>
</evidence>
<dbReference type="AlphaFoldDB" id="A0A7W8JX76"/>